<keyword evidence="2 4" id="KW-0863">Zinc-finger</keyword>
<name>A0A8K0X9H3_9PEZI</name>
<dbReference type="InterPro" id="IPR036443">
    <property type="entry name" value="Znf_RanBP2_sf"/>
</dbReference>
<dbReference type="GO" id="GO:0008237">
    <property type="term" value="F:metallopeptidase activity"/>
    <property type="evidence" value="ECO:0007669"/>
    <property type="project" value="TreeGrafter"/>
</dbReference>
<proteinExistence type="predicted"/>
<dbReference type="GO" id="GO:0006281">
    <property type="term" value="P:DNA repair"/>
    <property type="evidence" value="ECO:0007669"/>
    <property type="project" value="TreeGrafter"/>
</dbReference>
<feature type="domain" description="WLM" evidence="7">
    <location>
        <begin position="1"/>
        <end position="202"/>
    </location>
</feature>
<dbReference type="Pfam" id="PF08325">
    <property type="entry name" value="WLM"/>
    <property type="match status" value="1"/>
</dbReference>
<keyword evidence="9" id="KW-1185">Reference proteome</keyword>
<dbReference type="InterPro" id="IPR053000">
    <property type="entry name" value="WSS1-like_metalloprotease"/>
</dbReference>
<dbReference type="PROSITE" id="PS01358">
    <property type="entry name" value="ZF_RANBP2_1"/>
    <property type="match status" value="1"/>
</dbReference>
<keyword evidence="3" id="KW-0862">Zinc</keyword>
<feature type="compositionally biased region" description="Polar residues" evidence="5">
    <location>
        <begin position="314"/>
        <end position="324"/>
    </location>
</feature>
<dbReference type="Gene3D" id="2.30.30.380">
    <property type="entry name" value="Zn-finger domain of Sec23/24"/>
    <property type="match status" value="1"/>
</dbReference>
<feature type="domain" description="RanBP2-type" evidence="6">
    <location>
        <begin position="344"/>
        <end position="373"/>
    </location>
</feature>
<evidence type="ECO:0000256" key="4">
    <source>
        <dbReference type="PROSITE-ProRule" id="PRU00322"/>
    </source>
</evidence>
<dbReference type="InterPro" id="IPR001876">
    <property type="entry name" value="Znf_RanBP2"/>
</dbReference>
<reference evidence="8" key="1">
    <citation type="journal article" date="2021" name="Nat. Commun.">
        <title>Genetic determinants of endophytism in the Arabidopsis root mycobiome.</title>
        <authorList>
            <person name="Mesny F."/>
            <person name="Miyauchi S."/>
            <person name="Thiergart T."/>
            <person name="Pickel B."/>
            <person name="Atanasova L."/>
            <person name="Karlsson M."/>
            <person name="Huettel B."/>
            <person name="Barry K.W."/>
            <person name="Haridas S."/>
            <person name="Chen C."/>
            <person name="Bauer D."/>
            <person name="Andreopoulos W."/>
            <person name="Pangilinan J."/>
            <person name="LaButti K."/>
            <person name="Riley R."/>
            <person name="Lipzen A."/>
            <person name="Clum A."/>
            <person name="Drula E."/>
            <person name="Henrissat B."/>
            <person name="Kohler A."/>
            <person name="Grigoriev I.V."/>
            <person name="Martin F.M."/>
            <person name="Hacquard S."/>
        </authorList>
    </citation>
    <scope>NUCLEOTIDE SEQUENCE</scope>
    <source>
        <strain evidence="8">MPI-CAGE-AT-0016</strain>
    </source>
</reference>
<feature type="region of interest" description="Disordered" evidence="5">
    <location>
        <begin position="261"/>
        <end position="342"/>
    </location>
</feature>
<sequence>MAEHDPLVRGYRHLADYPRANEALDLLKRIASAVKPLMRARGWKVGELAEFYPDQNNLLGLNVNRGQKILLRLRHPSDKSNFLERERITDTMLHELAHIVHGPHDANFHALWNQLRDEHEALLLKGYTGEGFLSDGRRLGGSAVLPLQEARRRARAEAEKRQQRAKLAKGSGRRLGGAAPGHGPGHLPDRNAMADAATRRAQTLRGCGNEGRDEGEMRAVEATATRNGFRTQADEDAANEAAIAQALWELGQEEERERYGGYYVHPSPDSPAGSSGRGAPMPQMPPSRPPHHTRPRPVSVLVSGPAPPLPTRPVSMTTVPTSRHSPYARPPPPAAPASAPALPPRRGWSCGVCTLHNPAAFLCCEACGSEKGADVQKHLWTPNEDKRRAASRAV</sequence>
<comment type="caution">
    <text evidence="8">The sequence shown here is derived from an EMBL/GenBank/DDBJ whole genome shotgun (WGS) entry which is preliminary data.</text>
</comment>
<dbReference type="AlphaFoldDB" id="A0A8K0X9H3"/>
<dbReference type="SUPFAM" id="SSF90209">
    <property type="entry name" value="Ran binding protein zinc finger-like"/>
    <property type="match status" value="1"/>
</dbReference>
<evidence type="ECO:0000259" key="6">
    <source>
        <dbReference type="PROSITE" id="PS50199"/>
    </source>
</evidence>
<evidence type="ECO:0000313" key="9">
    <source>
        <dbReference type="Proteomes" id="UP000813385"/>
    </source>
</evidence>
<dbReference type="PROSITE" id="PS51397">
    <property type="entry name" value="WLM"/>
    <property type="match status" value="1"/>
</dbReference>
<dbReference type="OrthoDB" id="261960at2759"/>
<feature type="compositionally biased region" description="Basic and acidic residues" evidence="5">
    <location>
        <begin position="153"/>
        <end position="162"/>
    </location>
</feature>
<dbReference type="PANTHER" id="PTHR46622">
    <property type="entry name" value="DNA-DEPENDENT METALLOPROTEASE WSS1"/>
    <property type="match status" value="1"/>
</dbReference>
<dbReference type="EMBL" id="JAGPXD010000001">
    <property type="protein sequence ID" value="KAH7374960.1"/>
    <property type="molecule type" value="Genomic_DNA"/>
</dbReference>
<dbReference type="GO" id="GO:0008270">
    <property type="term" value="F:zinc ion binding"/>
    <property type="evidence" value="ECO:0007669"/>
    <property type="project" value="UniProtKB-KW"/>
</dbReference>
<keyword evidence="1" id="KW-0479">Metal-binding</keyword>
<evidence type="ECO:0000256" key="1">
    <source>
        <dbReference type="ARBA" id="ARBA00022723"/>
    </source>
</evidence>
<feature type="region of interest" description="Disordered" evidence="5">
    <location>
        <begin position="153"/>
        <end position="187"/>
    </location>
</feature>
<evidence type="ECO:0000256" key="5">
    <source>
        <dbReference type="SAM" id="MobiDB-lite"/>
    </source>
</evidence>
<dbReference type="GO" id="GO:0005634">
    <property type="term" value="C:nucleus"/>
    <property type="evidence" value="ECO:0007669"/>
    <property type="project" value="TreeGrafter"/>
</dbReference>
<dbReference type="PANTHER" id="PTHR46622:SF1">
    <property type="entry name" value="DNA-DEPENDENT METALLOPROTEASE WSS1"/>
    <property type="match status" value="1"/>
</dbReference>
<evidence type="ECO:0000256" key="2">
    <source>
        <dbReference type="ARBA" id="ARBA00022771"/>
    </source>
</evidence>
<evidence type="ECO:0000313" key="8">
    <source>
        <dbReference type="EMBL" id="KAH7374960.1"/>
    </source>
</evidence>
<dbReference type="PROSITE" id="PS50199">
    <property type="entry name" value="ZF_RANBP2_2"/>
    <property type="match status" value="1"/>
</dbReference>
<organism evidence="8 9">
    <name type="scientific">Plectosphaerella cucumerina</name>
    <dbReference type="NCBI Taxonomy" id="40658"/>
    <lineage>
        <taxon>Eukaryota</taxon>
        <taxon>Fungi</taxon>
        <taxon>Dikarya</taxon>
        <taxon>Ascomycota</taxon>
        <taxon>Pezizomycotina</taxon>
        <taxon>Sordariomycetes</taxon>
        <taxon>Hypocreomycetidae</taxon>
        <taxon>Glomerellales</taxon>
        <taxon>Plectosphaerellaceae</taxon>
        <taxon>Plectosphaerella</taxon>
    </lineage>
</organism>
<dbReference type="InterPro" id="IPR013536">
    <property type="entry name" value="WLM_dom"/>
</dbReference>
<feature type="compositionally biased region" description="Gly residues" evidence="5">
    <location>
        <begin position="173"/>
        <end position="184"/>
    </location>
</feature>
<dbReference type="Proteomes" id="UP000813385">
    <property type="component" value="Unassembled WGS sequence"/>
</dbReference>
<protein>
    <submittedName>
        <fullName evidence="8">WLM domain-containing protein</fullName>
    </submittedName>
</protein>
<evidence type="ECO:0000256" key="3">
    <source>
        <dbReference type="ARBA" id="ARBA00022833"/>
    </source>
</evidence>
<evidence type="ECO:0000259" key="7">
    <source>
        <dbReference type="PROSITE" id="PS51397"/>
    </source>
</evidence>
<accession>A0A8K0X9H3</accession>
<gene>
    <name evidence="8" type="ORF">B0T11DRAFT_344842</name>
</gene>